<feature type="transmembrane region" description="Helical" evidence="7">
    <location>
        <begin position="260"/>
        <end position="283"/>
    </location>
</feature>
<organism evidence="9 10">
    <name type="scientific">Thioalkalicoccus limnaeus</name>
    <dbReference type="NCBI Taxonomy" id="120681"/>
    <lineage>
        <taxon>Bacteria</taxon>
        <taxon>Pseudomonadati</taxon>
        <taxon>Pseudomonadota</taxon>
        <taxon>Gammaproteobacteria</taxon>
        <taxon>Chromatiales</taxon>
        <taxon>Chromatiaceae</taxon>
        <taxon>Thioalkalicoccus</taxon>
    </lineage>
</organism>
<evidence type="ECO:0000256" key="3">
    <source>
        <dbReference type="ARBA" id="ARBA00022692"/>
    </source>
</evidence>
<dbReference type="PANTHER" id="PTHR30619">
    <property type="entry name" value="DNA INTERNALIZATION/COMPETENCE PROTEIN COMEC/REC2"/>
    <property type="match status" value="1"/>
</dbReference>
<evidence type="ECO:0000256" key="4">
    <source>
        <dbReference type="ARBA" id="ARBA00022989"/>
    </source>
</evidence>
<feature type="transmembrane region" description="Helical" evidence="7">
    <location>
        <begin position="348"/>
        <end position="381"/>
    </location>
</feature>
<keyword evidence="10" id="KW-1185">Reference proteome</keyword>
<feature type="domain" description="Metallo-beta-lactamase" evidence="8">
    <location>
        <begin position="539"/>
        <end position="725"/>
    </location>
</feature>
<proteinExistence type="predicted"/>
<accession>A0ABV4BBF8</accession>
<evidence type="ECO:0000256" key="2">
    <source>
        <dbReference type="ARBA" id="ARBA00022475"/>
    </source>
</evidence>
<dbReference type="InterPro" id="IPR035681">
    <property type="entry name" value="ComA-like_MBL"/>
</dbReference>
<evidence type="ECO:0000256" key="7">
    <source>
        <dbReference type="SAM" id="Phobius"/>
    </source>
</evidence>
<dbReference type="PANTHER" id="PTHR30619:SF1">
    <property type="entry name" value="RECOMBINATION PROTEIN 2"/>
    <property type="match status" value="1"/>
</dbReference>
<keyword evidence="4 7" id="KW-1133">Transmembrane helix</keyword>
<dbReference type="InterPro" id="IPR004477">
    <property type="entry name" value="ComEC_N"/>
</dbReference>
<dbReference type="Pfam" id="PF13567">
    <property type="entry name" value="DUF4131"/>
    <property type="match status" value="1"/>
</dbReference>
<dbReference type="EMBL" id="JBDKXB010000004">
    <property type="protein sequence ID" value="MEY6431701.1"/>
    <property type="molecule type" value="Genomic_DNA"/>
</dbReference>
<evidence type="ECO:0000256" key="5">
    <source>
        <dbReference type="ARBA" id="ARBA00023136"/>
    </source>
</evidence>
<protein>
    <submittedName>
        <fullName evidence="9">DNA internalization-related competence protein ComEC/Rec2</fullName>
    </submittedName>
</protein>
<evidence type="ECO:0000313" key="10">
    <source>
        <dbReference type="Proteomes" id="UP001564408"/>
    </source>
</evidence>
<dbReference type="CDD" id="cd07731">
    <property type="entry name" value="ComA-like_MBL-fold"/>
    <property type="match status" value="1"/>
</dbReference>
<dbReference type="InterPro" id="IPR036866">
    <property type="entry name" value="RibonucZ/Hydroxyglut_hydro"/>
</dbReference>
<keyword evidence="2" id="KW-1003">Cell membrane</keyword>
<gene>
    <name evidence="9" type="ORF">ABC977_04680</name>
</gene>
<evidence type="ECO:0000259" key="8">
    <source>
        <dbReference type="SMART" id="SM00849"/>
    </source>
</evidence>
<feature type="transmembrane region" description="Helical" evidence="7">
    <location>
        <begin position="487"/>
        <end position="504"/>
    </location>
</feature>
<feature type="transmembrane region" description="Helical" evidence="7">
    <location>
        <begin position="424"/>
        <end position="443"/>
    </location>
</feature>
<name>A0ABV4BBF8_9GAMM</name>
<dbReference type="InterPro" id="IPR001279">
    <property type="entry name" value="Metallo-B-lactamas"/>
</dbReference>
<evidence type="ECO:0000256" key="6">
    <source>
        <dbReference type="SAM" id="MobiDB-lite"/>
    </source>
</evidence>
<dbReference type="SUPFAM" id="SSF56281">
    <property type="entry name" value="Metallo-hydrolase/oxidoreductase"/>
    <property type="match status" value="1"/>
</dbReference>
<dbReference type="InterPro" id="IPR004797">
    <property type="entry name" value="Competence_ComEC/Rec2"/>
</dbReference>
<feature type="transmembrane region" description="Helical" evidence="7">
    <location>
        <begin position="28"/>
        <end position="58"/>
    </location>
</feature>
<dbReference type="RefSeq" id="WP_369666084.1">
    <property type="nucleotide sequence ID" value="NZ_JBDKXB010000004.1"/>
</dbReference>
<dbReference type="Pfam" id="PF00753">
    <property type="entry name" value="Lactamase_B"/>
    <property type="match status" value="1"/>
</dbReference>
<dbReference type="Proteomes" id="UP001564408">
    <property type="component" value="Unassembled WGS sequence"/>
</dbReference>
<dbReference type="InterPro" id="IPR052159">
    <property type="entry name" value="Competence_DNA_uptake"/>
</dbReference>
<comment type="caution">
    <text evidence="9">The sequence shown here is derived from an EMBL/GenBank/DDBJ whole genome shotgun (WGS) entry which is preliminary data.</text>
</comment>
<feature type="compositionally biased region" description="Basic and acidic residues" evidence="6">
    <location>
        <begin position="8"/>
        <end position="20"/>
    </location>
</feature>
<dbReference type="NCBIfam" id="TIGR00361">
    <property type="entry name" value="ComEC_Rec2"/>
    <property type="match status" value="1"/>
</dbReference>
<dbReference type="Pfam" id="PF03772">
    <property type="entry name" value="Competence"/>
    <property type="match status" value="1"/>
</dbReference>
<keyword evidence="5 7" id="KW-0472">Membrane</keyword>
<keyword evidence="3 7" id="KW-0812">Transmembrane</keyword>
<comment type="subcellular location">
    <subcellularLocation>
        <location evidence="1">Cell membrane</location>
        <topology evidence="1">Multi-pass membrane protein</topology>
    </subcellularLocation>
</comment>
<evidence type="ECO:0000256" key="1">
    <source>
        <dbReference type="ARBA" id="ARBA00004651"/>
    </source>
</evidence>
<sequence length="788" mass="85085">MDTPTPADPRRTDGTPDDRARPLTHDGLAWAVGICLFYLQTTLAPLVAAIGAAVFLALATWRWPVLRPVALAALGFLYAYLHTCPVLCQPLPPNNGRTDLVIEGVIVSVPTDRDLARRFLFRVDDAPETLDRLEFTGLVRLSWYRNAPPLRAGDRWRLQARLTPPHGYANPGGFDYERWLFSQRIKATGYVRDGATNERLGPAGARFAMTRFRQALRDHLERQLPDTATRALVQALVIGERGGLTNDQWEVLTLTGTNHLIAISGLHVGLVAGFVFVVGRGLWSRSSYLVQRLAAPRAAAGFALLAGIGYSALAGFAVSTQRALIMLAVVLGALVLGRTLRPFSGLTLALVGVLLLDPGAVLSFGFWLSFVAVAILLFALGQRHGVRGLWQRWGQAQWAVALGLLPLLLLFFGRASLIAPAVNLVAVPIFTALLPVILLASLLSLIPPLAWPLTWVAELLGWCFAWLEHAAEHRWAATAAGHRPTWVWLAAGAGVGLLLAPRGLPGRALGVIWLLPLLLVRPPAPAPGSVWLTLLDVGQGLAIVVRTHQHTLVYDVGPGFPSGFNTGSAVVRPYLRHAEVQQIDGLIISHGDNDHAGGLPGLIGALPIGWVKSGEPHRLPDLTAELCQAGMTWNWDGVQFAILHPEGPEYRANDASCVLRIEAGASSMLLTGDIERRAEQRLVAYHGEALRSTVLIAGHHGSDTSSTAPFLDAVAPRYVLYATGFANRYGFPATAVRERVAAIGAAELDTSRSGAIHFRMGANGEVEGPWLYRSDSARLWTHRPGASQ</sequence>
<dbReference type="SMART" id="SM00849">
    <property type="entry name" value="Lactamase_B"/>
    <property type="match status" value="1"/>
</dbReference>
<feature type="region of interest" description="Disordered" evidence="6">
    <location>
        <begin position="1"/>
        <end position="20"/>
    </location>
</feature>
<evidence type="ECO:0000313" key="9">
    <source>
        <dbReference type="EMBL" id="MEY6431701.1"/>
    </source>
</evidence>
<dbReference type="InterPro" id="IPR025405">
    <property type="entry name" value="DUF4131"/>
</dbReference>
<feature type="transmembrane region" description="Helical" evidence="7">
    <location>
        <begin position="393"/>
        <end position="412"/>
    </location>
</feature>
<dbReference type="Gene3D" id="3.60.15.10">
    <property type="entry name" value="Ribonuclease Z/Hydroxyacylglutathione hydrolase-like"/>
    <property type="match status" value="1"/>
</dbReference>
<dbReference type="NCBIfam" id="TIGR00360">
    <property type="entry name" value="ComEC_N-term"/>
    <property type="match status" value="1"/>
</dbReference>
<reference evidence="9 10" key="1">
    <citation type="submission" date="2024-05" db="EMBL/GenBank/DDBJ databases">
        <title>Genome Sequence and Characterization of the New Strain Purple Sulfur Bacterium of Genus Thioalkalicoccus.</title>
        <authorList>
            <person name="Bryantseva I.A."/>
            <person name="Kyndt J.A."/>
            <person name="Imhoff J.F."/>
        </authorList>
    </citation>
    <scope>NUCLEOTIDE SEQUENCE [LARGE SCALE GENOMIC DNA]</scope>
    <source>
        <strain evidence="9 10">Um2</strain>
    </source>
</reference>
<feature type="transmembrane region" description="Helical" evidence="7">
    <location>
        <begin position="323"/>
        <end position="341"/>
    </location>
</feature>
<feature type="transmembrane region" description="Helical" evidence="7">
    <location>
        <begin position="295"/>
        <end position="317"/>
    </location>
</feature>